<dbReference type="SUPFAM" id="SSF159888">
    <property type="entry name" value="YdhG-like"/>
    <property type="match status" value="1"/>
</dbReference>
<name>A0A7Y2EDV2_UNCEI</name>
<proteinExistence type="predicted"/>
<dbReference type="AlphaFoldDB" id="A0A7Y2EDV2"/>
<gene>
    <name evidence="2" type="ORF">HKN21_15530</name>
</gene>
<dbReference type="InterPro" id="IPR014922">
    <property type="entry name" value="YdhG-like"/>
</dbReference>
<feature type="domain" description="YdhG-like" evidence="1">
    <location>
        <begin position="26"/>
        <end position="130"/>
    </location>
</feature>
<organism evidence="2 3">
    <name type="scientific">Eiseniibacteriota bacterium</name>
    <dbReference type="NCBI Taxonomy" id="2212470"/>
    <lineage>
        <taxon>Bacteria</taxon>
        <taxon>Candidatus Eiseniibacteriota</taxon>
    </lineage>
</organism>
<dbReference type="Pfam" id="PF08818">
    <property type="entry name" value="DUF1801"/>
    <property type="match status" value="1"/>
</dbReference>
<dbReference type="Proteomes" id="UP000547674">
    <property type="component" value="Unassembled WGS sequence"/>
</dbReference>
<evidence type="ECO:0000313" key="3">
    <source>
        <dbReference type="Proteomes" id="UP000547674"/>
    </source>
</evidence>
<reference evidence="2 3" key="1">
    <citation type="submission" date="2020-03" db="EMBL/GenBank/DDBJ databases">
        <title>Metabolic flexibility allows generalist bacteria to become dominant in a frequently disturbed ecosystem.</title>
        <authorList>
            <person name="Chen Y.-J."/>
            <person name="Leung P.M."/>
            <person name="Bay S.K."/>
            <person name="Hugenholtz P."/>
            <person name="Kessler A.J."/>
            <person name="Shelley G."/>
            <person name="Waite D.W."/>
            <person name="Cook P.L."/>
            <person name="Greening C."/>
        </authorList>
    </citation>
    <scope>NUCLEOTIDE SEQUENCE [LARGE SCALE GENOMIC DNA]</scope>
    <source>
        <strain evidence="2">SS_bin_28</strain>
    </source>
</reference>
<protein>
    <submittedName>
        <fullName evidence="2">DUF1801 domain-containing protein</fullName>
    </submittedName>
</protein>
<accession>A0A7Y2EDV2</accession>
<sequence>MAELKTKKTRASVHAFLKSVEHETRQADAKVVLKMMEEITKEKPKMWGPSIIGFGDVHYKYESGREGNWFLTGFSPRKTSLTLYVLTGFPEKEELLAELGKHKTGKGCLYINKLEDVDMKVLKKLVRKSVAHQKKRSKK</sequence>
<comment type="caution">
    <text evidence="2">The sequence shown here is derived from an EMBL/GenBank/DDBJ whole genome shotgun (WGS) entry which is preliminary data.</text>
</comment>
<evidence type="ECO:0000259" key="1">
    <source>
        <dbReference type="Pfam" id="PF08818"/>
    </source>
</evidence>
<evidence type="ECO:0000313" key="2">
    <source>
        <dbReference type="EMBL" id="NNF08175.1"/>
    </source>
</evidence>
<dbReference type="EMBL" id="JABDJR010000625">
    <property type="protein sequence ID" value="NNF08175.1"/>
    <property type="molecule type" value="Genomic_DNA"/>
</dbReference>